<organism evidence="1 2">
    <name type="scientific">Elaphomyces granulatus</name>
    <dbReference type="NCBI Taxonomy" id="519963"/>
    <lineage>
        <taxon>Eukaryota</taxon>
        <taxon>Fungi</taxon>
        <taxon>Dikarya</taxon>
        <taxon>Ascomycota</taxon>
        <taxon>Pezizomycotina</taxon>
        <taxon>Eurotiomycetes</taxon>
        <taxon>Eurotiomycetidae</taxon>
        <taxon>Eurotiales</taxon>
        <taxon>Elaphomycetaceae</taxon>
        <taxon>Elaphomyces</taxon>
    </lineage>
</organism>
<protein>
    <submittedName>
        <fullName evidence="1">Uncharacterized protein</fullName>
    </submittedName>
</protein>
<dbReference type="EMBL" id="NPHW01003779">
    <property type="protein sequence ID" value="OXV08976.1"/>
    <property type="molecule type" value="Genomic_DNA"/>
</dbReference>
<keyword evidence="2" id="KW-1185">Reference proteome</keyword>
<gene>
    <name evidence="1" type="ORF">Egran_03260</name>
</gene>
<evidence type="ECO:0000313" key="2">
    <source>
        <dbReference type="Proteomes" id="UP000243515"/>
    </source>
</evidence>
<comment type="caution">
    <text evidence="1">The sequence shown here is derived from an EMBL/GenBank/DDBJ whole genome shotgun (WGS) entry which is preliminary data.</text>
</comment>
<reference evidence="1 2" key="1">
    <citation type="journal article" date="2015" name="Environ. Microbiol.">
        <title>Metagenome sequence of Elaphomyces granulatus from sporocarp tissue reveals Ascomycota ectomycorrhizal fingerprints of genome expansion and a Proteobacteria-rich microbiome.</title>
        <authorList>
            <person name="Quandt C.A."/>
            <person name="Kohler A."/>
            <person name="Hesse C.N."/>
            <person name="Sharpton T.J."/>
            <person name="Martin F."/>
            <person name="Spatafora J.W."/>
        </authorList>
    </citation>
    <scope>NUCLEOTIDE SEQUENCE [LARGE SCALE GENOMIC DNA]</scope>
    <source>
        <strain evidence="1 2">OSC145934</strain>
    </source>
</reference>
<sequence length="21" mass="2432">MDRTSSGFHQIIDLNDVDLVR</sequence>
<name>A0A232LY04_9EURO</name>
<dbReference type="AlphaFoldDB" id="A0A232LY04"/>
<proteinExistence type="predicted"/>
<accession>A0A232LY04</accession>
<evidence type="ECO:0000313" key="1">
    <source>
        <dbReference type="EMBL" id="OXV08976.1"/>
    </source>
</evidence>
<dbReference type="Proteomes" id="UP000243515">
    <property type="component" value="Unassembled WGS sequence"/>
</dbReference>